<feature type="compositionally biased region" description="Basic and acidic residues" evidence="1">
    <location>
        <begin position="114"/>
        <end position="124"/>
    </location>
</feature>
<proteinExistence type="predicted"/>
<evidence type="ECO:0000256" key="1">
    <source>
        <dbReference type="SAM" id="MobiDB-lite"/>
    </source>
</evidence>
<evidence type="ECO:0000313" key="2">
    <source>
        <dbReference type="EMBL" id="KAF0515425.1"/>
    </source>
</evidence>
<gene>
    <name evidence="2" type="ORF">F8M41_017320</name>
</gene>
<comment type="caution">
    <text evidence="2">The sequence shown here is derived from an EMBL/GenBank/DDBJ whole genome shotgun (WGS) entry which is preliminary data.</text>
</comment>
<dbReference type="OrthoDB" id="10547927at2759"/>
<organism evidence="2 3">
    <name type="scientific">Gigaspora margarita</name>
    <dbReference type="NCBI Taxonomy" id="4874"/>
    <lineage>
        <taxon>Eukaryota</taxon>
        <taxon>Fungi</taxon>
        <taxon>Fungi incertae sedis</taxon>
        <taxon>Mucoromycota</taxon>
        <taxon>Glomeromycotina</taxon>
        <taxon>Glomeromycetes</taxon>
        <taxon>Diversisporales</taxon>
        <taxon>Gigasporaceae</taxon>
        <taxon>Gigaspora</taxon>
    </lineage>
</organism>
<accession>A0A8H4ANC6</accession>
<sequence>MVPCFILETPNTEPEDQIAQIQEVQTLRKYAKDEIEEIDKDRKKWVKEREDEHLKISQDDGIHIPSGMTFEDPEINDLAQQLQGMALNFHRERPQNQAQRQLNQTLITDVNETLDRFEKSKVPKPDGSTGQPEGSRASQPKLGTVIRQRLSDWEQEIKRADEFKDPKITEKFKYFRERLN</sequence>
<dbReference type="EMBL" id="WTPW01000396">
    <property type="protein sequence ID" value="KAF0515425.1"/>
    <property type="molecule type" value="Genomic_DNA"/>
</dbReference>
<reference evidence="2 3" key="1">
    <citation type="journal article" date="2019" name="Environ. Microbiol.">
        <title>At the nexus of three kingdoms: the genome of the mycorrhizal fungus Gigaspora margarita provides insights into plant, endobacterial and fungal interactions.</title>
        <authorList>
            <person name="Venice F."/>
            <person name="Ghignone S."/>
            <person name="Salvioli di Fossalunga A."/>
            <person name="Amselem J."/>
            <person name="Novero M."/>
            <person name="Xianan X."/>
            <person name="Sedzielewska Toro K."/>
            <person name="Morin E."/>
            <person name="Lipzen A."/>
            <person name="Grigoriev I.V."/>
            <person name="Henrissat B."/>
            <person name="Martin F.M."/>
            <person name="Bonfante P."/>
        </authorList>
    </citation>
    <scope>NUCLEOTIDE SEQUENCE [LARGE SCALE GENOMIC DNA]</scope>
    <source>
        <strain evidence="2 3">BEG34</strain>
    </source>
</reference>
<evidence type="ECO:0000313" key="3">
    <source>
        <dbReference type="Proteomes" id="UP000439903"/>
    </source>
</evidence>
<feature type="region of interest" description="Disordered" evidence="1">
    <location>
        <begin position="114"/>
        <end position="144"/>
    </location>
</feature>
<name>A0A8H4ANC6_GIGMA</name>
<protein>
    <submittedName>
        <fullName evidence="2">Uncharacterized protein</fullName>
    </submittedName>
</protein>
<keyword evidence="3" id="KW-1185">Reference proteome</keyword>
<feature type="compositionally biased region" description="Polar residues" evidence="1">
    <location>
        <begin position="128"/>
        <end position="138"/>
    </location>
</feature>
<dbReference type="AlphaFoldDB" id="A0A8H4ANC6"/>
<dbReference type="Proteomes" id="UP000439903">
    <property type="component" value="Unassembled WGS sequence"/>
</dbReference>